<name>A0A1U9ZRI7_9ACTN</name>
<reference evidence="2" key="1">
    <citation type="journal article" date="2017" name="Med. Chem. Commun.">
        <title>Nonomuraea sp. ATCC 55076 harbours the largest actinomycete chromosome to date and the kistamicin biosynthetic gene cluster.</title>
        <authorList>
            <person name="Nazari B."/>
            <person name="Forneris C.C."/>
            <person name="Gibson M.I."/>
            <person name="Moon K."/>
            <person name="Schramma K.R."/>
            <person name="Seyedsayamdost M.R."/>
        </authorList>
    </citation>
    <scope>NUCLEOTIDE SEQUENCE [LARGE SCALE GENOMIC DNA]</scope>
    <source>
        <strain evidence="2">ATCC 55076</strain>
    </source>
</reference>
<dbReference type="SUPFAM" id="SSF55144">
    <property type="entry name" value="LigT-like"/>
    <property type="match status" value="1"/>
</dbReference>
<dbReference type="KEGG" id="noa:BKM31_02725"/>
<gene>
    <name evidence="1" type="ORF">BKM31_02725</name>
</gene>
<dbReference type="Proteomes" id="UP000190797">
    <property type="component" value="Chromosome"/>
</dbReference>
<sequence>MSGGKAASRKAASREGETALVLGVPEAEPLVRPWRQREIGLPAHVTVLTPFLPAPRIDDVVRRELRALFMRYPAVDVTFREIRRFTGEPGVVFLAPEPAKPFVRLTEAVTGRWPGTPPYGGRYDEIVPHLTLGEDGAVDEAWVAGELPVTARVTAVSLLVRDAGGHWRPTEVFPLA</sequence>
<evidence type="ECO:0000313" key="2">
    <source>
        <dbReference type="Proteomes" id="UP000190797"/>
    </source>
</evidence>
<protein>
    <recommendedName>
        <fullName evidence="3">2'-5' RNA ligase</fullName>
    </recommendedName>
</protein>
<dbReference type="STRING" id="1909395.BKM31_02725"/>
<dbReference type="Pfam" id="PF13563">
    <property type="entry name" value="2_5_RNA_ligase2"/>
    <property type="match status" value="1"/>
</dbReference>
<dbReference type="EMBL" id="CP017717">
    <property type="protein sequence ID" value="AQZ60570.1"/>
    <property type="molecule type" value="Genomic_DNA"/>
</dbReference>
<dbReference type="RefSeq" id="WP_222107502.1">
    <property type="nucleotide sequence ID" value="NZ_CP017717.1"/>
</dbReference>
<dbReference type="AlphaFoldDB" id="A0A1U9ZRI7"/>
<dbReference type="Gene3D" id="3.90.1140.10">
    <property type="entry name" value="Cyclic phosphodiesterase"/>
    <property type="match status" value="1"/>
</dbReference>
<organism evidence="1 2">
    <name type="scientific">[Actinomadura] parvosata subsp. kistnae</name>
    <dbReference type="NCBI Taxonomy" id="1909395"/>
    <lineage>
        <taxon>Bacteria</taxon>
        <taxon>Bacillati</taxon>
        <taxon>Actinomycetota</taxon>
        <taxon>Actinomycetes</taxon>
        <taxon>Streptosporangiales</taxon>
        <taxon>Streptosporangiaceae</taxon>
        <taxon>Nonomuraea</taxon>
    </lineage>
</organism>
<keyword evidence="2" id="KW-1185">Reference proteome</keyword>
<proteinExistence type="predicted"/>
<dbReference type="InterPro" id="IPR009097">
    <property type="entry name" value="Cyclic_Pdiesterase"/>
</dbReference>
<evidence type="ECO:0008006" key="3">
    <source>
        <dbReference type="Google" id="ProtNLM"/>
    </source>
</evidence>
<accession>A0A1U9ZRI7</accession>
<evidence type="ECO:0000313" key="1">
    <source>
        <dbReference type="EMBL" id="AQZ60570.1"/>
    </source>
</evidence>